<reference evidence="1 2" key="1">
    <citation type="submission" date="2020-08" db="EMBL/GenBank/DDBJ databases">
        <title>A novel species.</title>
        <authorList>
            <person name="Gao J."/>
        </authorList>
    </citation>
    <scope>NUCLEOTIDE SEQUENCE [LARGE SCALE GENOMIC DNA]</scope>
    <source>
        <strain evidence="1 2">CRXT-G-22</strain>
    </source>
</reference>
<dbReference type="KEGG" id="sroi:IAG44_22645"/>
<proteinExistence type="predicted"/>
<evidence type="ECO:0000313" key="2">
    <source>
        <dbReference type="Proteomes" id="UP000516052"/>
    </source>
</evidence>
<accession>A0A7H0ISY9</accession>
<name>A0A7H0ISY9_9ACTN</name>
<gene>
    <name evidence="1" type="ORF">IAG44_22645</name>
</gene>
<organism evidence="1 2">
    <name type="scientific">Streptomyces roseirectus</name>
    <dbReference type="NCBI Taxonomy" id="2768066"/>
    <lineage>
        <taxon>Bacteria</taxon>
        <taxon>Bacillati</taxon>
        <taxon>Actinomycetota</taxon>
        <taxon>Actinomycetes</taxon>
        <taxon>Kitasatosporales</taxon>
        <taxon>Streptomycetaceae</taxon>
        <taxon>Streptomyces</taxon>
    </lineage>
</organism>
<keyword evidence="2" id="KW-1185">Reference proteome</keyword>
<sequence>MRLGDVVRDTGRGKVGEVMGFIGPYVQVRPVGGGIEWDARPELLRPVSAAEALSANVSVANARSRGERL</sequence>
<dbReference type="Proteomes" id="UP000516052">
    <property type="component" value="Chromosome"/>
</dbReference>
<dbReference type="EMBL" id="CP060828">
    <property type="protein sequence ID" value="QNP75905.1"/>
    <property type="molecule type" value="Genomic_DNA"/>
</dbReference>
<dbReference type="AlphaFoldDB" id="A0A7H0ISY9"/>
<evidence type="ECO:0000313" key="1">
    <source>
        <dbReference type="EMBL" id="QNP75905.1"/>
    </source>
</evidence>
<protein>
    <submittedName>
        <fullName evidence="1">Uncharacterized protein</fullName>
    </submittedName>
</protein>